<dbReference type="STRING" id="1764295.A0A5B8MUS4"/>
<dbReference type="PANTHER" id="PTHR13544">
    <property type="entry name" value="SELENOPROTEIN T"/>
    <property type="match status" value="1"/>
</dbReference>
<keyword evidence="4" id="KW-1185">Reference proteome</keyword>
<accession>A0A5B8MUS4</accession>
<gene>
    <name evidence="3" type="ORF">A3770_10p57600</name>
</gene>
<dbReference type="Proteomes" id="UP000316726">
    <property type="component" value="Chromosome 10"/>
</dbReference>
<dbReference type="GO" id="GO:0045454">
    <property type="term" value="P:cell redox homeostasis"/>
    <property type="evidence" value="ECO:0007669"/>
    <property type="project" value="TreeGrafter"/>
</dbReference>
<protein>
    <submittedName>
        <fullName evidence="3">Putative selenoprotein T</fullName>
    </submittedName>
</protein>
<evidence type="ECO:0000256" key="2">
    <source>
        <dbReference type="SAM" id="SignalP"/>
    </source>
</evidence>
<keyword evidence="1" id="KW-0472">Membrane</keyword>
<evidence type="ECO:0000313" key="4">
    <source>
        <dbReference type="Proteomes" id="UP000316726"/>
    </source>
</evidence>
<organism evidence="3 4">
    <name type="scientific">Chloropicon primus</name>
    <dbReference type="NCBI Taxonomy" id="1764295"/>
    <lineage>
        <taxon>Eukaryota</taxon>
        <taxon>Viridiplantae</taxon>
        <taxon>Chlorophyta</taxon>
        <taxon>Chloropicophyceae</taxon>
        <taxon>Chloropicales</taxon>
        <taxon>Chloropicaceae</taxon>
        <taxon>Chloropicon</taxon>
    </lineage>
</organism>
<feature type="transmembrane region" description="Helical" evidence="1">
    <location>
        <begin position="103"/>
        <end position="121"/>
    </location>
</feature>
<keyword evidence="1" id="KW-0812">Transmembrane</keyword>
<dbReference type="OrthoDB" id="60822at2759"/>
<dbReference type="EMBL" id="CP031043">
    <property type="protein sequence ID" value="QDZ23242.1"/>
    <property type="molecule type" value="Genomic_DNA"/>
</dbReference>
<keyword evidence="2" id="KW-0732">Signal</keyword>
<dbReference type="GO" id="GO:0005789">
    <property type="term" value="C:endoplasmic reticulum membrane"/>
    <property type="evidence" value="ECO:0007669"/>
    <property type="project" value="TreeGrafter"/>
</dbReference>
<dbReference type="GO" id="GO:0004791">
    <property type="term" value="F:thioredoxin-disulfide reductase (NADPH) activity"/>
    <property type="evidence" value="ECO:0007669"/>
    <property type="project" value="TreeGrafter"/>
</dbReference>
<dbReference type="AlphaFoldDB" id="A0A5B8MUS4"/>
<dbReference type="PANTHER" id="PTHR13544:SF0">
    <property type="entry name" value="THIOREDOXIN REDUCTASE-LIKE SELENOPROTEIN T"/>
    <property type="match status" value="1"/>
</dbReference>
<proteinExistence type="predicted"/>
<name>A0A5B8MUS4_9CHLO</name>
<feature type="chain" id="PRO_5023100526" evidence="2">
    <location>
        <begin position="27"/>
        <end position="211"/>
    </location>
</feature>
<feature type="signal peptide" evidence="2">
    <location>
        <begin position="1"/>
        <end position="26"/>
    </location>
</feature>
<evidence type="ECO:0000256" key="1">
    <source>
        <dbReference type="SAM" id="Phobius"/>
    </source>
</evidence>
<reference evidence="3 4" key="1">
    <citation type="submission" date="2018-07" db="EMBL/GenBank/DDBJ databases">
        <title>The complete nuclear genome of the prasinophyte Chloropicon primus (CCMP1205).</title>
        <authorList>
            <person name="Pombert J.-F."/>
            <person name="Otis C."/>
            <person name="Turmel M."/>
            <person name="Lemieux C."/>
        </authorList>
    </citation>
    <scope>NUCLEOTIDE SEQUENCE [LARGE SCALE GENOMIC DNA]</scope>
    <source>
        <strain evidence="3 4">CCMP1205</strain>
    </source>
</reference>
<evidence type="ECO:0000313" key="3">
    <source>
        <dbReference type="EMBL" id="QDZ23242.1"/>
    </source>
</evidence>
<dbReference type="InterPro" id="IPR019389">
    <property type="entry name" value="Selenoprotein_T"/>
</dbReference>
<sequence length="211" mass="23535">MAGAGRRGLNLAVVALGVFLLVGRDSLNDVFAPIIKEKSFRSDGLFQVGANLKEVFTGEAMLQNYMEQMSRGPKSLKQQYLQNHPELEVTFSIYPTAPWKEKLAMVINVLSWVAIVLLFWGDSIFAKLGMRPPALYEFFMNFEDVRNSKMLVTLAIFFLNSFAQGNLHKTGAFEVYYNSTPVYSKLAQGVGKRVVMKDMLDGLEAAMGASK</sequence>
<keyword evidence="1" id="KW-1133">Transmembrane helix</keyword>